<evidence type="ECO:0000256" key="7">
    <source>
        <dbReference type="SAM" id="MobiDB-lite"/>
    </source>
</evidence>
<dbReference type="GeneID" id="5723614"/>
<name>A8J8W6_CHLRE</name>
<gene>
    <name evidence="9" type="ORF">CHLRE_06g278239v5</name>
</gene>
<dbReference type="InterPro" id="IPR035979">
    <property type="entry name" value="RBD_domain_sf"/>
</dbReference>
<dbReference type="PANTHER" id="PTHR23003">
    <property type="entry name" value="RNA RECOGNITION MOTIF RRM DOMAIN CONTAINING PROTEIN"/>
    <property type="match status" value="1"/>
</dbReference>
<dbReference type="Proteomes" id="UP000006906">
    <property type="component" value="Chromosome 6"/>
</dbReference>
<feature type="compositionally biased region" description="Basic and acidic residues" evidence="7">
    <location>
        <begin position="227"/>
        <end position="239"/>
    </location>
</feature>
<evidence type="ECO:0000313" key="9">
    <source>
        <dbReference type="EMBL" id="PNW82352.1"/>
    </source>
</evidence>
<reference evidence="9 10" key="1">
    <citation type="journal article" date="2007" name="Science">
        <title>The Chlamydomonas genome reveals the evolution of key animal and plant functions.</title>
        <authorList>
            <person name="Merchant S.S."/>
            <person name="Prochnik S.E."/>
            <person name="Vallon O."/>
            <person name="Harris E.H."/>
            <person name="Karpowicz S.J."/>
            <person name="Witman G.B."/>
            <person name="Terry A."/>
            <person name="Salamov A."/>
            <person name="Fritz-Laylin L.K."/>
            <person name="Marechal-Drouard L."/>
            <person name="Marshall W.F."/>
            <person name="Qu L.H."/>
            <person name="Nelson D.R."/>
            <person name="Sanderfoot A.A."/>
            <person name="Spalding M.H."/>
            <person name="Kapitonov V.V."/>
            <person name="Ren Q."/>
            <person name="Ferris P."/>
            <person name="Lindquist E."/>
            <person name="Shapiro H."/>
            <person name="Lucas S.M."/>
            <person name="Grimwood J."/>
            <person name="Schmutz J."/>
            <person name="Cardol P."/>
            <person name="Cerutti H."/>
            <person name="Chanfreau G."/>
            <person name="Chen C.L."/>
            <person name="Cognat V."/>
            <person name="Croft M.T."/>
            <person name="Dent R."/>
            <person name="Dutcher S."/>
            <person name="Fernandez E."/>
            <person name="Fukuzawa H."/>
            <person name="Gonzalez-Ballester D."/>
            <person name="Gonzalez-Halphen D."/>
            <person name="Hallmann A."/>
            <person name="Hanikenne M."/>
            <person name="Hippler M."/>
            <person name="Inwood W."/>
            <person name="Jabbari K."/>
            <person name="Kalanon M."/>
            <person name="Kuras R."/>
            <person name="Lefebvre P.A."/>
            <person name="Lemaire S.D."/>
            <person name="Lobanov A.V."/>
            <person name="Lohr M."/>
            <person name="Manuell A."/>
            <person name="Meier I."/>
            <person name="Mets L."/>
            <person name="Mittag M."/>
            <person name="Mittelmeier T."/>
            <person name="Moroney J.V."/>
            <person name="Moseley J."/>
            <person name="Napoli C."/>
            <person name="Nedelcu A.M."/>
            <person name="Niyogi K."/>
            <person name="Novoselov S.V."/>
            <person name="Paulsen I.T."/>
            <person name="Pazour G."/>
            <person name="Purton S."/>
            <person name="Ral J.P."/>
            <person name="Riano-Pachon D.M."/>
            <person name="Riekhof W."/>
            <person name="Rymarquis L."/>
            <person name="Schroda M."/>
            <person name="Stern D."/>
            <person name="Umen J."/>
            <person name="Willows R."/>
            <person name="Wilson N."/>
            <person name="Zimmer S.L."/>
            <person name="Allmer J."/>
            <person name="Balk J."/>
            <person name="Bisova K."/>
            <person name="Chen C.J."/>
            <person name="Elias M."/>
            <person name="Gendler K."/>
            <person name="Hauser C."/>
            <person name="Lamb M.R."/>
            <person name="Ledford H."/>
            <person name="Long J.C."/>
            <person name="Minagawa J."/>
            <person name="Page M.D."/>
            <person name="Pan J."/>
            <person name="Pootakham W."/>
            <person name="Roje S."/>
            <person name="Rose A."/>
            <person name="Stahlberg E."/>
            <person name="Terauchi A.M."/>
            <person name="Yang P."/>
            <person name="Ball S."/>
            <person name="Bowler C."/>
            <person name="Dieckmann C.L."/>
            <person name="Gladyshev V.N."/>
            <person name="Green P."/>
            <person name="Jorgensen R."/>
            <person name="Mayfield S."/>
            <person name="Mueller-Roeber B."/>
            <person name="Rajamani S."/>
            <person name="Sayre R.T."/>
            <person name="Brokstein P."/>
            <person name="Dubchak I."/>
            <person name="Goodstein D."/>
            <person name="Hornick L."/>
            <person name="Huang Y.W."/>
            <person name="Jhaveri J."/>
            <person name="Luo Y."/>
            <person name="Martinez D."/>
            <person name="Ngau W.C."/>
            <person name="Otillar B."/>
            <person name="Poliakov A."/>
            <person name="Porter A."/>
            <person name="Szajkowski L."/>
            <person name="Werner G."/>
            <person name="Zhou K."/>
            <person name="Grigoriev I.V."/>
            <person name="Rokhsar D.S."/>
            <person name="Grossman A.R."/>
        </authorList>
    </citation>
    <scope>NUCLEOTIDE SEQUENCE [LARGE SCALE GENOMIC DNA]</scope>
    <source>
        <strain evidence="10">CC-503</strain>
    </source>
</reference>
<dbReference type="RefSeq" id="XP_001697982.1">
    <property type="nucleotide sequence ID" value="XM_001697930.2"/>
</dbReference>
<dbReference type="EMBL" id="CM008967">
    <property type="protein sequence ID" value="PNW82352.1"/>
    <property type="molecule type" value="Genomic_DNA"/>
</dbReference>
<accession>A8J8W6</accession>
<protein>
    <recommendedName>
        <fullName evidence="8">RRM domain-containing protein</fullName>
    </recommendedName>
</protein>
<keyword evidence="10" id="KW-1185">Reference proteome</keyword>
<feature type="region of interest" description="Disordered" evidence="7">
    <location>
        <begin position="212"/>
        <end position="320"/>
    </location>
</feature>
<dbReference type="InterPro" id="IPR050374">
    <property type="entry name" value="RRT5_SRSF_SR"/>
</dbReference>
<feature type="compositionally biased region" description="Basic residues" evidence="7">
    <location>
        <begin position="276"/>
        <end position="298"/>
    </location>
</feature>
<dbReference type="PROSITE" id="PS50102">
    <property type="entry name" value="RRM"/>
    <property type="match status" value="2"/>
</dbReference>
<dbReference type="SUPFAM" id="SSF54928">
    <property type="entry name" value="RNA-binding domain, RBD"/>
    <property type="match status" value="1"/>
</dbReference>
<dbReference type="KEGG" id="cre:CHLRE_06g278239v5"/>
<dbReference type="GO" id="GO:0006397">
    <property type="term" value="P:mRNA processing"/>
    <property type="evidence" value="ECO:0007669"/>
    <property type="project" value="UniProtKB-KW"/>
</dbReference>
<dbReference type="Pfam" id="PF00076">
    <property type="entry name" value="RRM_1"/>
    <property type="match status" value="2"/>
</dbReference>
<dbReference type="InParanoid" id="A8J8W6"/>
<keyword evidence="4 6" id="KW-0694">RNA-binding</keyword>
<feature type="domain" description="RRM" evidence="8">
    <location>
        <begin position="35"/>
        <end position="110"/>
    </location>
</feature>
<feature type="domain" description="RRM" evidence="8">
    <location>
        <begin position="133"/>
        <end position="213"/>
    </location>
</feature>
<evidence type="ECO:0000256" key="5">
    <source>
        <dbReference type="ARBA" id="ARBA00023242"/>
    </source>
</evidence>
<comment type="subcellular location">
    <subcellularLocation>
        <location evidence="1">Nucleus</location>
    </subcellularLocation>
</comment>
<dbReference type="AlphaFoldDB" id="A8J8W6"/>
<evidence type="ECO:0000256" key="3">
    <source>
        <dbReference type="ARBA" id="ARBA00022737"/>
    </source>
</evidence>
<dbReference type="GO" id="GO:0003729">
    <property type="term" value="F:mRNA binding"/>
    <property type="evidence" value="ECO:0000318"/>
    <property type="project" value="GO_Central"/>
</dbReference>
<evidence type="ECO:0000313" key="10">
    <source>
        <dbReference type="Proteomes" id="UP000006906"/>
    </source>
</evidence>
<dbReference type="ExpressionAtlas" id="A8J8W6">
    <property type="expression patterns" value="baseline"/>
</dbReference>
<dbReference type="HOGENOM" id="CLU_012062_34_0_1"/>
<dbReference type="Gene3D" id="3.30.70.330">
    <property type="match status" value="2"/>
</dbReference>
<keyword evidence="2" id="KW-0507">mRNA processing</keyword>
<dbReference type="GO" id="GO:0016607">
    <property type="term" value="C:nuclear speck"/>
    <property type="evidence" value="ECO:0000318"/>
    <property type="project" value="GO_Central"/>
</dbReference>
<dbReference type="Gramene" id="PNW82352">
    <property type="protein sequence ID" value="PNW82352"/>
    <property type="gene ID" value="CHLRE_06g278239v5"/>
</dbReference>
<evidence type="ECO:0000259" key="8">
    <source>
        <dbReference type="PROSITE" id="PS50102"/>
    </source>
</evidence>
<evidence type="ECO:0000256" key="4">
    <source>
        <dbReference type="ARBA" id="ARBA00022884"/>
    </source>
</evidence>
<dbReference type="OrthoDB" id="1099063at2759"/>
<sequence>MYGGGGDRGGDRGGGGGRYGGGGGGGGGGDRYGGRAIFVGNLPYDVREKELDEIFYKFGRIRMIDIKKPARPPGFAFVEFEDPRSAEEAARRRNNYEFAGMRMRVEIARGGEAAGAQQPLRIGYRPIRNTMGFRLYVKNLPRSASWQDLKDFVRRVCKPLYTEVFKDNRDNVVGVVEFESKEDMKATVRKLDDTEFANPFDKGHYVRLTEDLEERGRSRSRSRSRSRGRERDRARDRSRSRSRSKSRSRSRSRSPKRDSKSRSRSRSPAAEGGAKSKSRSRSRTRSRSRSKSRSKSRSRSPPPADNGKEERKEGDAPADD</sequence>
<keyword evidence="5" id="KW-0539">Nucleus</keyword>
<keyword evidence="3" id="KW-0677">Repeat</keyword>
<evidence type="ECO:0000256" key="1">
    <source>
        <dbReference type="ARBA" id="ARBA00004123"/>
    </source>
</evidence>
<dbReference type="SMART" id="SM00360">
    <property type="entry name" value="RRM"/>
    <property type="match status" value="2"/>
</dbReference>
<evidence type="ECO:0000256" key="2">
    <source>
        <dbReference type="ARBA" id="ARBA00022664"/>
    </source>
</evidence>
<dbReference type="eggNOG" id="KOG0105">
    <property type="taxonomic scope" value="Eukaryota"/>
</dbReference>
<dbReference type="STRING" id="3055.A8J8W6"/>
<dbReference type="InterPro" id="IPR000504">
    <property type="entry name" value="RRM_dom"/>
</dbReference>
<feature type="compositionally biased region" description="Basic and acidic residues" evidence="7">
    <location>
        <begin position="306"/>
        <end position="320"/>
    </location>
</feature>
<feature type="region of interest" description="Disordered" evidence="7">
    <location>
        <begin position="1"/>
        <end position="26"/>
    </location>
</feature>
<organism evidence="9 10">
    <name type="scientific">Chlamydomonas reinhardtii</name>
    <name type="common">Chlamydomonas smithii</name>
    <dbReference type="NCBI Taxonomy" id="3055"/>
    <lineage>
        <taxon>Eukaryota</taxon>
        <taxon>Viridiplantae</taxon>
        <taxon>Chlorophyta</taxon>
        <taxon>core chlorophytes</taxon>
        <taxon>Chlorophyceae</taxon>
        <taxon>CS clade</taxon>
        <taxon>Chlamydomonadales</taxon>
        <taxon>Chlamydomonadaceae</taxon>
        <taxon>Chlamydomonas</taxon>
    </lineage>
</organism>
<dbReference type="PaxDb" id="3055-EDO99567"/>
<proteinExistence type="predicted"/>
<dbReference type="InterPro" id="IPR012677">
    <property type="entry name" value="Nucleotide-bd_a/b_plait_sf"/>
</dbReference>
<dbReference type="GO" id="GO:0000381">
    <property type="term" value="P:regulation of alternative mRNA splicing, via spliceosome"/>
    <property type="evidence" value="ECO:0000318"/>
    <property type="project" value="GO_Central"/>
</dbReference>
<dbReference type="FunFam" id="3.30.70.330:FF:001547">
    <property type="match status" value="1"/>
</dbReference>
<feature type="compositionally biased region" description="Basic residues" evidence="7">
    <location>
        <begin position="240"/>
        <end position="254"/>
    </location>
</feature>
<evidence type="ECO:0000256" key="6">
    <source>
        <dbReference type="PROSITE-ProRule" id="PRU00176"/>
    </source>
</evidence>
<dbReference type="ProMEX" id="A8J8W6"/>
<dbReference type="PANTHER" id="PTHR23003:SF62">
    <property type="entry name" value="SERINE_ARGININE (SR)-TYPE SHUTTLING MRNA BINDING PROTEIN NPL3"/>
    <property type="match status" value="1"/>
</dbReference>